<dbReference type="EC" id="2.5.1.9" evidence="1"/>
<gene>
    <name evidence="1" type="primary">RIB5_1</name>
    <name evidence="1" type="ORF">DSO57_1006493</name>
</gene>
<name>A0ACC2RME7_9FUNG</name>
<reference evidence="1" key="1">
    <citation type="submission" date="2022-04" db="EMBL/GenBank/DDBJ databases">
        <title>Genome of the entomopathogenic fungus Entomophthora muscae.</title>
        <authorList>
            <person name="Elya C."/>
            <person name="Lovett B.R."/>
            <person name="Lee E."/>
            <person name="Macias A.M."/>
            <person name="Hajek A.E."/>
            <person name="De Bivort B.L."/>
            <person name="Kasson M.T."/>
            <person name="De Fine Licht H.H."/>
            <person name="Stajich J.E."/>
        </authorList>
    </citation>
    <scope>NUCLEOTIDE SEQUENCE</scope>
    <source>
        <strain evidence="1">Berkeley</strain>
    </source>
</reference>
<organism evidence="1 2">
    <name type="scientific">Entomophthora muscae</name>
    <dbReference type="NCBI Taxonomy" id="34485"/>
    <lineage>
        <taxon>Eukaryota</taxon>
        <taxon>Fungi</taxon>
        <taxon>Fungi incertae sedis</taxon>
        <taxon>Zoopagomycota</taxon>
        <taxon>Entomophthoromycotina</taxon>
        <taxon>Entomophthoromycetes</taxon>
        <taxon>Entomophthorales</taxon>
        <taxon>Entomophthoraceae</taxon>
        <taxon>Entomophthora</taxon>
    </lineage>
</organism>
<proteinExistence type="predicted"/>
<evidence type="ECO:0000313" key="2">
    <source>
        <dbReference type="Proteomes" id="UP001165960"/>
    </source>
</evidence>
<accession>A0ACC2RME7</accession>
<evidence type="ECO:0000313" key="1">
    <source>
        <dbReference type="EMBL" id="KAJ9051242.1"/>
    </source>
</evidence>
<dbReference type="Proteomes" id="UP001165960">
    <property type="component" value="Unassembled WGS sequence"/>
</dbReference>
<keyword evidence="1" id="KW-0808">Transferase</keyword>
<keyword evidence="2" id="KW-1185">Reference proteome</keyword>
<sequence>MFTGLVEYIGKIINVTELDKAADGGQGWSLTIGDASSVLDDCKVGDSIAINGTCLTVTSFDSSSFKVNLAPETLRKTNLGKLTVGSPVNIERSVSGTTRFGGHFVQGHVDCTATIASITPEENTLWFKLRVDKPELMRYIVPKGFIAVDGTSLTVCEVVDQENTFTIMLIPHTQEHVIMPTKKLGDQVNIEVDMLGKYAEKAVTGVLHRDTMDESSPLFQMVQKMVQTCVQKN</sequence>
<protein>
    <submittedName>
        <fullName evidence="1">Riboflavin synthase alpha chain</fullName>
        <ecNumber evidence="1">2.5.1.9</ecNumber>
    </submittedName>
</protein>
<dbReference type="EMBL" id="QTSX02007118">
    <property type="protein sequence ID" value="KAJ9051242.1"/>
    <property type="molecule type" value="Genomic_DNA"/>
</dbReference>
<comment type="caution">
    <text evidence="1">The sequence shown here is derived from an EMBL/GenBank/DDBJ whole genome shotgun (WGS) entry which is preliminary data.</text>
</comment>